<dbReference type="EMBL" id="CAJOBH010071817">
    <property type="protein sequence ID" value="CAF4475544.1"/>
    <property type="molecule type" value="Genomic_DNA"/>
</dbReference>
<comment type="caution">
    <text evidence="1">The sequence shown here is derived from an EMBL/GenBank/DDBJ whole genome shotgun (WGS) entry which is preliminary data.</text>
</comment>
<accession>A0A8S2X4A0</accession>
<feature type="non-terminal residue" evidence="1">
    <location>
        <position position="1"/>
    </location>
</feature>
<evidence type="ECO:0000313" key="4">
    <source>
        <dbReference type="Proteomes" id="UP000681967"/>
    </source>
</evidence>
<dbReference type="Proteomes" id="UP000681967">
    <property type="component" value="Unassembled WGS sequence"/>
</dbReference>
<name>A0A8S2X4A0_9BILA</name>
<reference evidence="1" key="1">
    <citation type="submission" date="2021-02" db="EMBL/GenBank/DDBJ databases">
        <authorList>
            <person name="Nowell W R."/>
        </authorList>
    </citation>
    <scope>NUCLEOTIDE SEQUENCE</scope>
</reference>
<evidence type="ECO:0000313" key="1">
    <source>
        <dbReference type="EMBL" id="CAF4475544.1"/>
    </source>
</evidence>
<gene>
    <name evidence="1" type="ORF">BYL167_LOCUS34870</name>
    <name evidence="2" type="ORF">GIL414_LOCUS51714</name>
    <name evidence="3" type="ORF">GIL414_LOCUS53974</name>
</gene>
<organism evidence="1 4">
    <name type="scientific">Rotaria magnacalcarata</name>
    <dbReference type="NCBI Taxonomy" id="392030"/>
    <lineage>
        <taxon>Eukaryota</taxon>
        <taxon>Metazoa</taxon>
        <taxon>Spiralia</taxon>
        <taxon>Gnathifera</taxon>
        <taxon>Rotifera</taxon>
        <taxon>Eurotatoria</taxon>
        <taxon>Bdelloidea</taxon>
        <taxon>Philodinida</taxon>
        <taxon>Philodinidae</taxon>
        <taxon>Rotaria</taxon>
    </lineage>
</organism>
<dbReference type="AlphaFoldDB" id="A0A8S2X4A0"/>
<evidence type="ECO:0000313" key="3">
    <source>
        <dbReference type="EMBL" id="CAF4944077.1"/>
    </source>
</evidence>
<proteinExistence type="predicted"/>
<evidence type="ECO:0000313" key="2">
    <source>
        <dbReference type="EMBL" id="CAF4898513.1"/>
    </source>
</evidence>
<dbReference type="EMBL" id="CAJOBJ010188263">
    <property type="protein sequence ID" value="CAF4944077.1"/>
    <property type="molecule type" value="Genomic_DNA"/>
</dbReference>
<protein>
    <submittedName>
        <fullName evidence="1">Uncharacterized protein</fullName>
    </submittedName>
</protein>
<dbReference type="Proteomes" id="UP000681720">
    <property type="component" value="Unassembled WGS sequence"/>
</dbReference>
<sequence length="63" mass="6983">SNYSVMSFLQQSTSMDMSLLAINDLSNQIQSNIFTSSIQPQQTSINNGKPADIGMLTCILFFF</sequence>
<dbReference type="EMBL" id="CAJOBJ010175369">
    <property type="protein sequence ID" value="CAF4898513.1"/>
    <property type="molecule type" value="Genomic_DNA"/>
</dbReference>